<organism evidence="8 9">
    <name type="scientific">Pseudomonas koreensis</name>
    <dbReference type="NCBI Taxonomy" id="198620"/>
    <lineage>
        <taxon>Bacteria</taxon>
        <taxon>Pseudomonadati</taxon>
        <taxon>Pseudomonadota</taxon>
        <taxon>Gammaproteobacteria</taxon>
        <taxon>Pseudomonadales</taxon>
        <taxon>Pseudomonadaceae</taxon>
        <taxon>Pseudomonas</taxon>
    </lineage>
</organism>
<dbReference type="Pfam" id="PF20178">
    <property type="entry name" value="ToxA_N"/>
    <property type="match status" value="1"/>
</dbReference>
<reference evidence="8" key="1">
    <citation type="submission" date="2022-09" db="EMBL/GenBank/DDBJ databases">
        <authorList>
            <person name="Cesa-Luna C."/>
            <person name="Girard L."/>
            <person name="Lood C."/>
            <person name="Hofte M."/>
            <person name="De Mot R."/>
        </authorList>
    </citation>
    <scope>NUCLEOTIDE SEQUENCE</scope>
    <source>
        <strain evidence="8">B1M3-32</strain>
    </source>
</reference>
<dbReference type="SUPFAM" id="SSF52058">
    <property type="entry name" value="L domain-like"/>
    <property type="match status" value="1"/>
</dbReference>
<evidence type="ECO:0000256" key="1">
    <source>
        <dbReference type="ARBA" id="ARBA00000900"/>
    </source>
</evidence>
<dbReference type="RefSeq" id="WP_301623726.1">
    <property type="nucleotide sequence ID" value="NZ_JAOSKY010000031.1"/>
</dbReference>
<keyword evidence="9" id="KW-1185">Reference proteome</keyword>
<keyword evidence="6" id="KW-0833">Ubl conjugation pathway</keyword>
<keyword evidence="6" id="KW-1035">Host cytoplasm</keyword>
<dbReference type="Proteomes" id="UP001139955">
    <property type="component" value="Unassembled WGS sequence"/>
</dbReference>
<evidence type="ECO:0000256" key="5">
    <source>
        <dbReference type="ARBA" id="ARBA00023026"/>
    </source>
</evidence>
<dbReference type="PANTHER" id="PTHR48051">
    <property type="match status" value="1"/>
</dbReference>
<protein>
    <recommendedName>
        <fullName evidence="2">RING-type E3 ubiquitin transferase</fullName>
        <ecNumber evidence="2">2.3.2.27</ecNumber>
    </recommendedName>
</protein>
<proteinExistence type="inferred from homology"/>
<keyword evidence="3" id="KW-0433">Leucine-rich repeat</keyword>
<evidence type="ECO:0000256" key="4">
    <source>
        <dbReference type="ARBA" id="ARBA00022737"/>
    </source>
</evidence>
<dbReference type="GO" id="GO:0005576">
    <property type="term" value="C:extracellular region"/>
    <property type="evidence" value="ECO:0007669"/>
    <property type="project" value="UniProtKB-UniRule"/>
</dbReference>
<comment type="caution">
    <text evidence="8">The sequence shown here is derived from an EMBL/GenBank/DDBJ whole genome shotgun (WGS) entry which is preliminary data.</text>
</comment>
<dbReference type="GO" id="GO:0061630">
    <property type="term" value="F:ubiquitin protein ligase activity"/>
    <property type="evidence" value="ECO:0007669"/>
    <property type="project" value="UniProtKB-EC"/>
</dbReference>
<dbReference type="InterPro" id="IPR050216">
    <property type="entry name" value="LRR_domain-containing"/>
</dbReference>
<accession>A0A9X3B636</accession>
<evidence type="ECO:0000313" key="8">
    <source>
        <dbReference type="EMBL" id="MCU7251822.1"/>
    </source>
</evidence>
<dbReference type="EC" id="2.3.2.27" evidence="2"/>
<dbReference type="Gene3D" id="1.20.58.360">
    <property type="entry name" value="Shigella T3SS effector IpaH defines"/>
    <property type="match status" value="1"/>
</dbReference>
<keyword evidence="5" id="KW-0843">Virulence</keyword>
<evidence type="ECO:0000256" key="3">
    <source>
        <dbReference type="ARBA" id="ARBA00022614"/>
    </source>
</evidence>
<keyword evidence="6" id="KW-0832">Ubl conjugation</keyword>
<reference evidence="8" key="2">
    <citation type="journal article" date="2023" name="mSystems">
        <title>Charting the Lipopeptidome of Nonpathogenic Pseudomonas.</title>
        <authorList>
            <person name="Cesa-Luna C."/>
            <person name="Geudens N."/>
            <person name="Girard L."/>
            <person name="De Roo V."/>
            <person name="Maklad H.R."/>
            <person name="Martins J.C."/>
            <person name="Hofte M."/>
            <person name="De Mot R."/>
        </authorList>
    </citation>
    <scope>NUCLEOTIDE SEQUENCE</scope>
    <source>
        <strain evidence="8">B1M3-32</strain>
    </source>
</reference>
<dbReference type="InterPro" id="IPR046673">
    <property type="entry name" value="ToxA_N"/>
</dbReference>
<keyword evidence="6" id="KW-0808">Transferase</keyword>
<feature type="domain" description="NEL" evidence="7">
    <location>
        <begin position="1327"/>
        <end position="1658"/>
    </location>
</feature>
<name>A0A9X3B636_9PSED</name>
<dbReference type="GO" id="GO:0005737">
    <property type="term" value="C:cytoplasm"/>
    <property type="evidence" value="ECO:0007669"/>
    <property type="project" value="TreeGrafter"/>
</dbReference>
<evidence type="ECO:0000259" key="7">
    <source>
        <dbReference type="PROSITE" id="PS52053"/>
    </source>
</evidence>
<evidence type="ECO:0000313" key="9">
    <source>
        <dbReference type="Proteomes" id="UP001139955"/>
    </source>
</evidence>
<dbReference type="InterPro" id="IPR029487">
    <property type="entry name" value="NEL_dom"/>
</dbReference>
<comment type="PTM">
    <text evidence="6">Ubiquitinated in the presence of host E1 ubiquitin-activating enzyme, E2 ubiquitin-conjugating enzyme and ubiquitin.</text>
</comment>
<dbReference type="GO" id="GO:0016567">
    <property type="term" value="P:protein ubiquitination"/>
    <property type="evidence" value="ECO:0007669"/>
    <property type="project" value="InterPro"/>
</dbReference>
<evidence type="ECO:0000256" key="6">
    <source>
        <dbReference type="PROSITE-ProRule" id="PRU01398"/>
    </source>
</evidence>
<comment type="similarity">
    <text evidence="6">Belongs to the LRR-containing bacterial E3 ligase family.</text>
</comment>
<keyword evidence="6" id="KW-0964">Secreted</keyword>
<dbReference type="PROSITE" id="PS52053">
    <property type="entry name" value="NEL"/>
    <property type="match status" value="1"/>
</dbReference>
<dbReference type="InterPro" id="IPR032675">
    <property type="entry name" value="LRR_dom_sf"/>
</dbReference>
<dbReference type="EMBL" id="JAOSKY010000031">
    <property type="protein sequence ID" value="MCU7251822.1"/>
    <property type="molecule type" value="Genomic_DNA"/>
</dbReference>
<gene>
    <name evidence="8" type="ORF">OC940_28765</name>
</gene>
<feature type="active site" description="Glycyl thioester intermediate" evidence="6">
    <location>
        <position position="1424"/>
    </location>
</feature>
<dbReference type="Gene3D" id="3.80.10.10">
    <property type="entry name" value="Ribonuclease Inhibitor"/>
    <property type="match status" value="1"/>
</dbReference>
<keyword evidence="4" id="KW-0677">Repeat</keyword>
<sequence>MQLHRSEALRNASHKRERWMIKAPKKALNRISDANLKAWDTQNKTDQLLDRVKNAYAFAEPLLKAKLRELVDIEVDVKNTYLRLYVPQGTPWWVIHVAKGYSIRKVSLLDAALHNFSEDETFTDESAFLLKTDPYRDLYDLSPLDKKITIRQFQKLCRELDLGAQFKAHLESYLLNPEPVAQSYLRVRVQQSQQAALKAAAHMALVRHDITREAHRLIGELLRGRLDLKFHGQTMLLCDLGMMDLNLTGILIIQPAPYREEVSRKMLAWVPHDPDHPLKEYDSTIDFMNELTRQLRENKTSPATGVSYRQFFSQFVDHGQRGHFFADLEQRLTFIKWYPKEPGDSRPSWRETPVDNPRLQFSATPIREPLWRYRYHQQLNKILNDGRMIAVSTADADSNARWAWWENFKKIASDIFNVALLVVSPFVPVLGQLMMAYTAYQLASDVIEGIVDLAEGLWSEATDHLLGVVNDVIQFALIGVGGQLASEFSLKLSPLVENMKAVPSADGKTRLWHPDLAPYNQPELAVPSESKPDAKGLHQHAGKTVLPLDDNHYAVKVNPRSGEHRIEHPTRKDAYSPRLRHNGQGAWSHEAEAPENWQGPTLMRRLGHAVDGYSDSELEKIRSISGTSEDALRRLHVQNDPPPPLLADTLTRFKTLDEAKDVGRLIRTGQPLPPEAHWFDRTVPDMPGWPADKALKICEHNDLTGASRVYGNPHASDSQTLSIGIGDVMDNKLPERLVAFLDDADMQSLLGSEYPKEQRAQALRDRLAHIANSRTADIFDYQYRFKNRSHDAEATLLQQQYPPLPAPLAETLVEQASADEHKVMDEEQRIPLRLKNQAREIAFEVMTTRANEGLYEPELLTADTERLALNALKFHTDTYENLRIEVRNGHPAGELRSSAGGADAATLRVLVRDRQGRYAVFDGESKQLHGATDFYEALLWAMPEEKRAALGYRSGQGQMFRQWIRVKTDLPAERRTLLAEKPIRPIAPRQIELLVRGANQSRAPQTVEDKVRNLYPHFTDAEVERFCRSLDATGDAHGKIDQLKTEYDRLQDILENWRQENLAGWDPAGPEAVPNSYITYERKGGRFLARQLLECFSRASDVFGERNRSLESGYALNLSTDGVPHNLQHWWNQMPEALKPYLEQITSLNLDGQIFSPKPEGLLKDFHHLRQFSARNCGLKALPESVGKMYRLEDLRLNNNPMPLTPATARQVSNLTHLQTLRLDNTPLDTAPYIGRMPRLRILSLRNTGTDSWPPGLFDKPRPREFYLSLGGNQIKYIPEVRPGSDDARLIARTLLYPDWMTASTRSAYERYRQSVGMHPYPVYSTAAADLLERWPVHTDTTTIDETPGVGAYRPEAWHDLASEPESEGFFKVLQNLTQSADYLQGGDANDQLTERVWRMVEAADIDDALREKLFIMSTEPEGCEDAGAQLFNNMGIHVLESEARMFSRTPAELESKMVTLAKGKARLSKVGEIAQADIAKRGGNPDEVEVHLAYETGLAKRLELPWQSEAMKFQQVSGVNEETIERAYEKILAEEQGNGLVDQMLEQKFWRDYLEETHPGEMRANTDACLEKIDLLVDLQTAQAQWVEAADLPDAERALRRQKVAEIAHKLSIPDDVVFTPQKMSEETIARLNADIGEQEKQLARRLTREAMERAGI</sequence>
<dbReference type="PANTHER" id="PTHR48051:SF1">
    <property type="entry name" value="RAS SUPPRESSOR PROTEIN 1"/>
    <property type="match status" value="1"/>
</dbReference>
<evidence type="ECO:0000256" key="2">
    <source>
        <dbReference type="ARBA" id="ARBA00012483"/>
    </source>
</evidence>
<comment type="catalytic activity">
    <reaction evidence="1">
        <text>S-ubiquitinyl-[E2 ubiquitin-conjugating enzyme]-L-cysteine + [acceptor protein]-L-lysine = [E2 ubiquitin-conjugating enzyme]-L-cysteine + N(6)-ubiquitinyl-[acceptor protein]-L-lysine.</text>
        <dbReference type="EC" id="2.3.2.27"/>
    </reaction>
</comment>
<dbReference type="Pfam" id="PF14496">
    <property type="entry name" value="NEL"/>
    <property type="match status" value="1"/>
</dbReference>